<feature type="transmembrane region" description="Helical" evidence="1">
    <location>
        <begin position="471"/>
        <end position="492"/>
    </location>
</feature>
<accession>G9NQI6</accession>
<dbReference type="AlphaFoldDB" id="G9NQI6"/>
<dbReference type="OMA" id="ERCGLHY"/>
<protein>
    <recommendedName>
        <fullName evidence="2">DUF6536 domain-containing protein</fullName>
    </recommendedName>
</protein>
<dbReference type="OrthoDB" id="5429634at2759"/>
<dbReference type="KEGG" id="tatv:25776904"/>
<dbReference type="PANTHER" id="PTHR35395:SF1">
    <property type="entry name" value="DUF6536 DOMAIN-CONTAINING PROTEIN"/>
    <property type="match status" value="1"/>
</dbReference>
<proteinExistence type="predicted"/>
<evidence type="ECO:0000313" key="3">
    <source>
        <dbReference type="EMBL" id="EHK47326.1"/>
    </source>
</evidence>
<dbReference type="Proteomes" id="UP000005426">
    <property type="component" value="Unassembled WGS sequence"/>
</dbReference>
<dbReference type="InterPro" id="IPR046623">
    <property type="entry name" value="DUF6536"/>
</dbReference>
<feature type="domain" description="DUF6536" evidence="2">
    <location>
        <begin position="5"/>
        <end position="150"/>
    </location>
</feature>
<dbReference type="EMBL" id="ABDG02000021">
    <property type="protein sequence ID" value="EHK47326.1"/>
    <property type="molecule type" value="Genomic_DNA"/>
</dbReference>
<feature type="transmembrane region" description="Helical" evidence="1">
    <location>
        <begin position="110"/>
        <end position="127"/>
    </location>
</feature>
<evidence type="ECO:0000256" key="1">
    <source>
        <dbReference type="SAM" id="Phobius"/>
    </source>
</evidence>
<dbReference type="PANTHER" id="PTHR35395">
    <property type="entry name" value="DUF6536 DOMAIN-CONTAINING PROTEIN"/>
    <property type="match status" value="1"/>
</dbReference>
<feature type="transmembrane region" description="Helical" evidence="1">
    <location>
        <begin position="535"/>
        <end position="553"/>
    </location>
</feature>
<keyword evidence="1" id="KW-0812">Transmembrane</keyword>
<feature type="transmembrane region" description="Helical" evidence="1">
    <location>
        <begin position="304"/>
        <end position="327"/>
    </location>
</feature>
<name>G9NQI6_HYPAI</name>
<feature type="transmembrane region" description="Helical" evidence="1">
    <location>
        <begin position="6"/>
        <end position="27"/>
    </location>
</feature>
<comment type="caution">
    <text evidence="3">The sequence shown here is derived from an EMBL/GenBank/DDBJ whole genome shotgun (WGS) entry which is preliminary data.</text>
</comment>
<keyword evidence="1" id="KW-1133">Transmembrane helix</keyword>
<dbReference type="GeneID" id="25776904"/>
<dbReference type="HOGENOM" id="CLU_010112_0_1_1"/>
<dbReference type="Pfam" id="PF20163">
    <property type="entry name" value="DUF6536"/>
    <property type="match status" value="1"/>
</dbReference>
<evidence type="ECO:0000259" key="2">
    <source>
        <dbReference type="Pfam" id="PF20163"/>
    </source>
</evidence>
<dbReference type="STRING" id="452589.G9NQI6"/>
<evidence type="ECO:0000313" key="4">
    <source>
        <dbReference type="Proteomes" id="UP000005426"/>
    </source>
</evidence>
<keyword evidence="4" id="KW-1185">Reference proteome</keyword>
<gene>
    <name evidence="3" type="ORF">TRIATDRAFT_173207</name>
</gene>
<feature type="transmembrane region" description="Helical" evidence="1">
    <location>
        <begin position="584"/>
        <end position="605"/>
    </location>
</feature>
<feature type="transmembrane region" description="Helical" evidence="1">
    <location>
        <begin position="402"/>
        <end position="426"/>
    </location>
</feature>
<feature type="non-terminal residue" evidence="3">
    <location>
        <position position="691"/>
    </location>
</feature>
<reference evidence="3 4" key="1">
    <citation type="journal article" date="2011" name="Genome Biol.">
        <title>Comparative genome sequence analysis underscores mycoparasitism as the ancestral life style of Trichoderma.</title>
        <authorList>
            <person name="Kubicek C.P."/>
            <person name="Herrera-Estrella A."/>
            <person name="Seidl-Seiboth V."/>
            <person name="Martinez D.A."/>
            <person name="Druzhinina I.S."/>
            <person name="Thon M."/>
            <person name="Zeilinger S."/>
            <person name="Casas-Flores S."/>
            <person name="Horwitz B.A."/>
            <person name="Mukherjee P.K."/>
            <person name="Mukherjee M."/>
            <person name="Kredics L."/>
            <person name="Alcaraz L.D."/>
            <person name="Aerts A."/>
            <person name="Antal Z."/>
            <person name="Atanasova L."/>
            <person name="Cervantes-Badillo M.G."/>
            <person name="Challacombe J."/>
            <person name="Chertkov O."/>
            <person name="McCluskey K."/>
            <person name="Coulpier F."/>
            <person name="Deshpande N."/>
            <person name="von Doehren H."/>
            <person name="Ebbole D.J."/>
            <person name="Esquivel-Naranjo E.U."/>
            <person name="Fekete E."/>
            <person name="Flipphi M."/>
            <person name="Glaser F."/>
            <person name="Gomez-Rodriguez E.Y."/>
            <person name="Gruber S."/>
            <person name="Han C."/>
            <person name="Henrissat B."/>
            <person name="Hermosa R."/>
            <person name="Hernandez-Onate M."/>
            <person name="Karaffa L."/>
            <person name="Kosti I."/>
            <person name="Le Crom S."/>
            <person name="Lindquist E."/>
            <person name="Lucas S."/>
            <person name="Luebeck M."/>
            <person name="Luebeck P.S."/>
            <person name="Margeot A."/>
            <person name="Metz B."/>
            <person name="Misra M."/>
            <person name="Nevalainen H."/>
            <person name="Omann M."/>
            <person name="Packer N."/>
            <person name="Perrone G."/>
            <person name="Uresti-Rivera E.E."/>
            <person name="Salamov A."/>
            <person name="Schmoll M."/>
            <person name="Seiboth B."/>
            <person name="Shapiro H."/>
            <person name="Sukno S."/>
            <person name="Tamayo-Ramos J.A."/>
            <person name="Tisch D."/>
            <person name="Wiest A."/>
            <person name="Wilkinson H.H."/>
            <person name="Zhang M."/>
            <person name="Coutinho P.M."/>
            <person name="Kenerley C.M."/>
            <person name="Monte E."/>
            <person name="Baker S.E."/>
            <person name="Grigoriev I.V."/>
        </authorList>
    </citation>
    <scope>NUCLEOTIDE SEQUENCE [LARGE SCALE GENOMIC DNA]</scope>
    <source>
        <strain evidence="4">ATCC 20476 / IMI 206040</strain>
    </source>
</reference>
<sequence>MLGTQVLVAIMVFAANFAILIVSIRAFPPNALHVGTYKTGNCTDINRINSIIHVTLNIASSAFLGAGNYCMQILVAPSRGEIDRAHKKKRSLYIGVLSIINLYYVKRKRLCAWIILGMFSALLHLFWNSAFFASIPIAAIPRAIVTNDFLVNGEDWTVSDPLGHASWFQASAPAEVGPLNRSLIYSMQMAAVNYTRLGSRECITRNIDPMTVTSSVIVVAKNMSSQANNGSSFIDGWISQCEFWTYSTGWICAWYTTKIFCDAAFTSSFADNWVLQPRNDIPVLVDYCLVSDEANNQERCGLHYMTHILTFMCCCTFVSCLIIIWVWKQYFSHTKTMQGKLQNETMMTMGDTIHSFLASPERSQIHDEDESETKFGSTYVRARKATWQPKARVGWYKAITPLSWAISIFLFIAGLSGTAVAIGILIHTQKSRGQDVGPSGIWKQGFKVSPSATSTTFGPLNDSITTRSAQLWANIVVANSLQLIVSFLYLFYNNILTRQLVADEWIRYLRPDGKKTLRVSSPIGMQRSSYFLSLPWKYAAPLMGLSILLHWLISQGVFLIQTSTFGPGANGERLPEFDTTSRGFSALGAILGLSVGAVMVVALILNSMIRSYENIPPGFQLMGFNSSAIEAMCDRPEDDSEAYMFPISIGLVDGEQIQLSGGIKKMIFSTATDLIQAPEEGTEYMGPRFLK</sequence>
<dbReference type="eggNOG" id="ENOG502RYAY">
    <property type="taxonomic scope" value="Eukaryota"/>
</dbReference>
<keyword evidence="1" id="KW-0472">Membrane</keyword>
<organism evidence="3 4">
    <name type="scientific">Hypocrea atroviridis (strain ATCC 20476 / IMI 206040)</name>
    <name type="common">Trichoderma atroviride</name>
    <dbReference type="NCBI Taxonomy" id="452589"/>
    <lineage>
        <taxon>Eukaryota</taxon>
        <taxon>Fungi</taxon>
        <taxon>Dikarya</taxon>
        <taxon>Ascomycota</taxon>
        <taxon>Pezizomycotina</taxon>
        <taxon>Sordariomycetes</taxon>
        <taxon>Hypocreomycetidae</taxon>
        <taxon>Hypocreales</taxon>
        <taxon>Hypocreaceae</taxon>
        <taxon>Trichoderma</taxon>
    </lineage>
</organism>